<accession>A0A2A2SH97</accession>
<dbReference type="RefSeq" id="WP_095997148.1">
    <property type="nucleotide sequence ID" value="NZ_NSLI01000002.1"/>
</dbReference>
<comment type="caution">
    <text evidence="1">The sequence shown here is derived from an EMBL/GenBank/DDBJ whole genome shotgun (WGS) entry which is preliminary data.</text>
</comment>
<evidence type="ECO:0000313" key="1">
    <source>
        <dbReference type="EMBL" id="PAX08637.1"/>
    </source>
</evidence>
<dbReference type="PANTHER" id="PTHR12993">
    <property type="entry name" value="N-ACETYLGLUCOSAMINYL-PHOSPHATIDYLINOSITOL DE-N-ACETYLASE-RELATED"/>
    <property type="match status" value="1"/>
</dbReference>
<gene>
    <name evidence="1" type="ORF">CKY28_04480</name>
</gene>
<name>A0A2A2SH97_9SPHN</name>
<dbReference type="GO" id="GO:0016811">
    <property type="term" value="F:hydrolase activity, acting on carbon-nitrogen (but not peptide) bonds, in linear amides"/>
    <property type="evidence" value="ECO:0007669"/>
    <property type="project" value="TreeGrafter"/>
</dbReference>
<keyword evidence="2" id="KW-1185">Reference proteome</keyword>
<reference evidence="2" key="1">
    <citation type="submission" date="2017-09" db="EMBL/GenBank/DDBJ databases">
        <authorList>
            <person name="Feng G."/>
            <person name="Zhu H."/>
        </authorList>
    </citation>
    <scope>NUCLEOTIDE SEQUENCE [LARGE SCALE GENOMIC DNA]</scope>
    <source>
        <strain evidence="2">1PNM-20</strain>
    </source>
</reference>
<dbReference type="EMBL" id="NSLI01000002">
    <property type="protein sequence ID" value="PAX08637.1"/>
    <property type="molecule type" value="Genomic_DNA"/>
</dbReference>
<proteinExistence type="predicted"/>
<evidence type="ECO:0000313" key="2">
    <source>
        <dbReference type="Proteomes" id="UP000218151"/>
    </source>
</evidence>
<dbReference type="AlphaFoldDB" id="A0A2A2SH97"/>
<protein>
    <submittedName>
        <fullName evidence="1">PIG-L family deacetylase</fullName>
    </submittedName>
</protein>
<dbReference type="InterPro" id="IPR024078">
    <property type="entry name" value="LmbE-like_dom_sf"/>
</dbReference>
<sequence>MKPRLVAVSPHLDDAAFSAGGTLAHYARDGGGVTVVTCFTGNVAQPRGFALACQLDKGLGPEVDYMALRRGEDERACQVIGATPVHLPFLEAPHRGYESAPALFGRRLATDDMADRLAPELARLVEGATLILGPLGIGDHVDHHIVREALERVADAERLCLWEDWPYLDRAERVPPDPDWIVDLDHELTAKRIAMCAAYESQLGFQFGGREAMEERLARIEQERFHAIPAPYPRKT</sequence>
<dbReference type="OrthoDB" id="116799at2"/>
<organism evidence="1 2">
    <name type="scientific">Sphingomonas lenta</name>
    <dbReference type="NCBI Taxonomy" id="1141887"/>
    <lineage>
        <taxon>Bacteria</taxon>
        <taxon>Pseudomonadati</taxon>
        <taxon>Pseudomonadota</taxon>
        <taxon>Alphaproteobacteria</taxon>
        <taxon>Sphingomonadales</taxon>
        <taxon>Sphingomonadaceae</taxon>
        <taxon>Sphingomonas</taxon>
    </lineage>
</organism>
<dbReference type="PANTHER" id="PTHR12993:SF29">
    <property type="entry name" value="BLR3841 PROTEIN"/>
    <property type="match status" value="1"/>
</dbReference>
<dbReference type="Gene3D" id="3.40.50.10320">
    <property type="entry name" value="LmbE-like"/>
    <property type="match status" value="1"/>
</dbReference>
<dbReference type="Pfam" id="PF02585">
    <property type="entry name" value="PIG-L"/>
    <property type="match status" value="1"/>
</dbReference>
<dbReference type="SUPFAM" id="SSF102588">
    <property type="entry name" value="LmbE-like"/>
    <property type="match status" value="1"/>
</dbReference>
<dbReference type="InterPro" id="IPR003737">
    <property type="entry name" value="GlcNAc_PI_deacetylase-related"/>
</dbReference>
<dbReference type="Proteomes" id="UP000218151">
    <property type="component" value="Unassembled WGS sequence"/>
</dbReference>